<dbReference type="HAMAP" id="MF_00358">
    <property type="entry name" value="Ribosomal_bS21"/>
    <property type="match status" value="1"/>
</dbReference>
<dbReference type="GO" id="GO:0006412">
    <property type="term" value="P:translation"/>
    <property type="evidence" value="ECO:0007669"/>
    <property type="project" value="UniProtKB-UniRule"/>
</dbReference>
<evidence type="ECO:0000256" key="5">
    <source>
        <dbReference type="HAMAP-Rule" id="MF_00358"/>
    </source>
</evidence>
<protein>
    <recommendedName>
        <fullName evidence="4 5">Small ribosomal subunit protein bS21</fullName>
    </recommendedName>
</protein>
<dbReference type="EMBL" id="QKYV01000003">
    <property type="protein sequence ID" value="PZW41488.1"/>
    <property type="molecule type" value="Genomic_DNA"/>
</dbReference>
<dbReference type="GO" id="GO:1990904">
    <property type="term" value="C:ribonucleoprotein complex"/>
    <property type="evidence" value="ECO:0007669"/>
    <property type="project" value="UniProtKB-KW"/>
</dbReference>
<evidence type="ECO:0000256" key="3">
    <source>
        <dbReference type="ARBA" id="ARBA00023274"/>
    </source>
</evidence>
<comment type="similarity">
    <text evidence="1 5">Belongs to the bacterial ribosomal protein bS21 family.</text>
</comment>
<dbReference type="InterPro" id="IPR038380">
    <property type="entry name" value="Ribosomal_bS21_sf"/>
</dbReference>
<dbReference type="Gene3D" id="1.20.5.1150">
    <property type="entry name" value="Ribosomal protein S8"/>
    <property type="match status" value="1"/>
</dbReference>
<dbReference type="AlphaFoldDB" id="A0A2W7I5G9"/>
<dbReference type="GO" id="GO:0005840">
    <property type="term" value="C:ribosome"/>
    <property type="evidence" value="ECO:0007669"/>
    <property type="project" value="UniProtKB-KW"/>
</dbReference>
<keyword evidence="3 5" id="KW-0687">Ribonucleoprotein</keyword>
<dbReference type="InterPro" id="IPR001911">
    <property type="entry name" value="Ribosomal_bS21"/>
</dbReference>
<sequence>MLIVKVKDGEKIERALKRLKRKYRDTKTLQKLRDNKHFTKPSVEKRRQIQKASYIQHLRDQEDI</sequence>
<dbReference type="RefSeq" id="WP_111540495.1">
    <property type="nucleotide sequence ID" value="NZ_QKYV01000003.1"/>
</dbReference>
<evidence type="ECO:0000313" key="6">
    <source>
        <dbReference type="EMBL" id="PZW41488.1"/>
    </source>
</evidence>
<reference evidence="6 7" key="1">
    <citation type="submission" date="2018-06" db="EMBL/GenBank/DDBJ databases">
        <title>Genomic Encyclopedia of Archaeal and Bacterial Type Strains, Phase II (KMG-II): from individual species to whole genera.</title>
        <authorList>
            <person name="Goeker M."/>
        </authorList>
    </citation>
    <scope>NUCLEOTIDE SEQUENCE [LARGE SCALE GENOMIC DNA]</scope>
    <source>
        <strain evidence="6 7">DSM 15361</strain>
    </source>
</reference>
<keyword evidence="2 5" id="KW-0689">Ribosomal protein</keyword>
<comment type="caution">
    <text evidence="6">The sequence shown here is derived from an EMBL/GenBank/DDBJ whole genome shotgun (WGS) entry which is preliminary data.</text>
</comment>
<gene>
    <name evidence="5" type="primary">rpsU</name>
    <name evidence="6" type="ORF">LX95_01166</name>
</gene>
<name>A0A2W7I5G9_9FLAO</name>
<dbReference type="Pfam" id="PF01165">
    <property type="entry name" value="Ribosomal_S21"/>
    <property type="match status" value="1"/>
</dbReference>
<evidence type="ECO:0000256" key="1">
    <source>
        <dbReference type="ARBA" id="ARBA00006640"/>
    </source>
</evidence>
<dbReference type="GO" id="GO:0003735">
    <property type="term" value="F:structural constituent of ribosome"/>
    <property type="evidence" value="ECO:0007669"/>
    <property type="project" value="InterPro"/>
</dbReference>
<organism evidence="6 7">
    <name type="scientific">Mesonia algae</name>
    <dbReference type="NCBI Taxonomy" id="213248"/>
    <lineage>
        <taxon>Bacteria</taxon>
        <taxon>Pseudomonadati</taxon>
        <taxon>Bacteroidota</taxon>
        <taxon>Flavobacteriia</taxon>
        <taxon>Flavobacteriales</taxon>
        <taxon>Flavobacteriaceae</taxon>
        <taxon>Mesonia</taxon>
    </lineage>
</organism>
<keyword evidence="7" id="KW-1185">Reference proteome</keyword>
<evidence type="ECO:0000256" key="4">
    <source>
        <dbReference type="ARBA" id="ARBA00035135"/>
    </source>
</evidence>
<accession>A0A2W7I5G9</accession>
<dbReference type="NCBIfam" id="TIGR00030">
    <property type="entry name" value="S21p"/>
    <property type="match status" value="1"/>
</dbReference>
<proteinExistence type="inferred from homology"/>
<evidence type="ECO:0000256" key="2">
    <source>
        <dbReference type="ARBA" id="ARBA00022980"/>
    </source>
</evidence>
<dbReference type="Proteomes" id="UP000249542">
    <property type="component" value="Unassembled WGS sequence"/>
</dbReference>
<evidence type="ECO:0000313" key="7">
    <source>
        <dbReference type="Proteomes" id="UP000249542"/>
    </source>
</evidence>